<organism evidence="3 4">
    <name type="scientific">Rhodocista pekingensis</name>
    <dbReference type="NCBI Taxonomy" id="201185"/>
    <lineage>
        <taxon>Bacteria</taxon>
        <taxon>Pseudomonadati</taxon>
        <taxon>Pseudomonadota</taxon>
        <taxon>Alphaproteobacteria</taxon>
        <taxon>Rhodospirillales</taxon>
        <taxon>Azospirillaceae</taxon>
        <taxon>Rhodocista</taxon>
    </lineage>
</organism>
<proteinExistence type="predicted"/>
<dbReference type="Proteomes" id="UP001596456">
    <property type="component" value="Unassembled WGS sequence"/>
</dbReference>
<gene>
    <name evidence="3" type="ORF">ACFQPS_03775</name>
</gene>
<evidence type="ECO:0000256" key="1">
    <source>
        <dbReference type="SAM" id="MobiDB-lite"/>
    </source>
</evidence>
<keyword evidence="2" id="KW-0812">Transmembrane</keyword>
<accession>A0ABW2KQS4</accession>
<evidence type="ECO:0000256" key="2">
    <source>
        <dbReference type="SAM" id="Phobius"/>
    </source>
</evidence>
<feature type="region of interest" description="Disordered" evidence="1">
    <location>
        <begin position="86"/>
        <end position="107"/>
    </location>
</feature>
<feature type="transmembrane region" description="Helical" evidence="2">
    <location>
        <begin position="6"/>
        <end position="27"/>
    </location>
</feature>
<dbReference type="RefSeq" id="WP_377356551.1">
    <property type="nucleotide sequence ID" value="NZ_JBHTCM010000004.1"/>
</dbReference>
<reference evidence="4" key="1">
    <citation type="journal article" date="2019" name="Int. J. Syst. Evol. Microbiol.">
        <title>The Global Catalogue of Microorganisms (GCM) 10K type strain sequencing project: providing services to taxonomists for standard genome sequencing and annotation.</title>
        <authorList>
            <consortium name="The Broad Institute Genomics Platform"/>
            <consortium name="The Broad Institute Genome Sequencing Center for Infectious Disease"/>
            <person name="Wu L."/>
            <person name="Ma J."/>
        </authorList>
    </citation>
    <scope>NUCLEOTIDE SEQUENCE [LARGE SCALE GENOMIC DNA]</scope>
    <source>
        <strain evidence="4">CGMCC 1.16275</strain>
    </source>
</reference>
<evidence type="ECO:0000313" key="3">
    <source>
        <dbReference type="EMBL" id="MFC7332268.1"/>
    </source>
</evidence>
<keyword evidence="4" id="KW-1185">Reference proteome</keyword>
<sequence length="107" mass="11586">MDWVAVVAVATLVGGLGFGALLAVFCLGMSATVRRSLEEVSSRQIQSIRQLSEAQAQQQRQLQEARLQIQALTQANRHLAEQIRTLGERVGDVGGPPAPSARDRTLH</sequence>
<comment type="caution">
    <text evidence="3">The sequence shown here is derived from an EMBL/GenBank/DDBJ whole genome shotgun (WGS) entry which is preliminary data.</text>
</comment>
<dbReference type="EMBL" id="JBHTCM010000004">
    <property type="protein sequence ID" value="MFC7332268.1"/>
    <property type="molecule type" value="Genomic_DNA"/>
</dbReference>
<keyword evidence="2" id="KW-1133">Transmembrane helix</keyword>
<keyword evidence="2" id="KW-0472">Membrane</keyword>
<protein>
    <submittedName>
        <fullName evidence="3">Uncharacterized protein</fullName>
    </submittedName>
</protein>
<evidence type="ECO:0000313" key="4">
    <source>
        <dbReference type="Proteomes" id="UP001596456"/>
    </source>
</evidence>
<name>A0ABW2KQS4_9PROT</name>